<dbReference type="Pfam" id="PF03184">
    <property type="entry name" value="DDE_1"/>
    <property type="match status" value="1"/>
</dbReference>
<dbReference type="Proteomes" id="UP000276215">
    <property type="component" value="Unassembled WGS sequence"/>
</dbReference>
<evidence type="ECO:0000313" key="3">
    <source>
        <dbReference type="Proteomes" id="UP000276215"/>
    </source>
</evidence>
<dbReference type="STRING" id="1336337.A0A3N4JB09"/>
<dbReference type="InterPro" id="IPR004875">
    <property type="entry name" value="DDE_SF_endonuclease_dom"/>
</dbReference>
<dbReference type="GO" id="GO:0003676">
    <property type="term" value="F:nucleic acid binding"/>
    <property type="evidence" value="ECO:0007669"/>
    <property type="project" value="InterPro"/>
</dbReference>
<accession>A0A3N4JB09</accession>
<keyword evidence="3" id="KW-1185">Reference proteome</keyword>
<dbReference type="EMBL" id="ML120425">
    <property type="protein sequence ID" value="RPA95463.1"/>
    <property type="molecule type" value="Genomic_DNA"/>
</dbReference>
<evidence type="ECO:0000313" key="2">
    <source>
        <dbReference type="EMBL" id="RPA95463.1"/>
    </source>
</evidence>
<feature type="domain" description="DDE-1" evidence="1">
    <location>
        <begin position="4"/>
        <end position="83"/>
    </location>
</feature>
<dbReference type="OrthoDB" id="5427804at2759"/>
<gene>
    <name evidence="2" type="ORF">L873DRAFT_1792226</name>
</gene>
<organism evidence="2 3">
    <name type="scientific">Choiromyces venosus 120613-1</name>
    <dbReference type="NCBI Taxonomy" id="1336337"/>
    <lineage>
        <taxon>Eukaryota</taxon>
        <taxon>Fungi</taxon>
        <taxon>Dikarya</taxon>
        <taxon>Ascomycota</taxon>
        <taxon>Pezizomycotina</taxon>
        <taxon>Pezizomycetes</taxon>
        <taxon>Pezizales</taxon>
        <taxon>Tuberaceae</taxon>
        <taxon>Choiromyces</taxon>
    </lineage>
</organism>
<protein>
    <recommendedName>
        <fullName evidence="1">DDE-1 domain-containing protein</fullName>
    </recommendedName>
</protein>
<name>A0A3N4JB09_9PEZI</name>
<evidence type="ECO:0000259" key="1">
    <source>
        <dbReference type="Pfam" id="PF03184"/>
    </source>
</evidence>
<sequence>MENFLQYIKEQLIPVLQNQPTLLTLDLFAAHKTEQMLDTFLANDITISLIPGGCTSLVQPLDVSINCPFKDLLKEILKEKLDKIEAEEEDILSKGGSCDNEISVKGIESAYLVEGLREWEKEGVAMIDLEEDAVESVEVEVDEDVFYEENF</sequence>
<proteinExistence type="predicted"/>
<dbReference type="AlphaFoldDB" id="A0A3N4JB09"/>
<reference evidence="2 3" key="1">
    <citation type="journal article" date="2018" name="Nat. Ecol. Evol.">
        <title>Pezizomycetes genomes reveal the molecular basis of ectomycorrhizal truffle lifestyle.</title>
        <authorList>
            <person name="Murat C."/>
            <person name="Payen T."/>
            <person name="Noel B."/>
            <person name="Kuo A."/>
            <person name="Morin E."/>
            <person name="Chen J."/>
            <person name="Kohler A."/>
            <person name="Krizsan K."/>
            <person name="Balestrini R."/>
            <person name="Da Silva C."/>
            <person name="Montanini B."/>
            <person name="Hainaut M."/>
            <person name="Levati E."/>
            <person name="Barry K.W."/>
            <person name="Belfiori B."/>
            <person name="Cichocki N."/>
            <person name="Clum A."/>
            <person name="Dockter R.B."/>
            <person name="Fauchery L."/>
            <person name="Guy J."/>
            <person name="Iotti M."/>
            <person name="Le Tacon F."/>
            <person name="Lindquist E.A."/>
            <person name="Lipzen A."/>
            <person name="Malagnac F."/>
            <person name="Mello A."/>
            <person name="Molinier V."/>
            <person name="Miyauchi S."/>
            <person name="Poulain J."/>
            <person name="Riccioni C."/>
            <person name="Rubini A."/>
            <person name="Sitrit Y."/>
            <person name="Splivallo R."/>
            <person name="Traeger S."/>
            <person name="Wang M."/>
            <person name="Zifcakova L."/>
            <person name="Wipf D."/>
            <person name="Zambonelli A."/>
            <person name="Paolocci F."/>
            <person name="Nowrousian M."/>
            <person name="Ottonello S."/>
            <person name="Baldrian P."/>
            <person name="Spatafora J.W."/>
            <person name="Henrissat B."/>
            <person name="Nagy L.G."/>
            <person name="Aury J.M."/>
            <person name="Wincker P."/>
            <person name="Grigoriev I.V."/>
            <person name="Bonfante P."/>
            <person name="Martin F.M."/>
        </authorList>
    </citation>
    <scope>NUCLEOTIDE SEQUENCE [LARGE SCALE GENOMIC DNA]</scope>
    <source>
        <strain evidence="2 3">120613-1</strain>
    </source>
</reference>